<dbReference type="EMBL" id="UINC01061739">
    <property type="protein sequence ID" value="SVB87626.1"/>
    <property type="molecule type" value="Genomic_DNA"/>
</dbReference>
<organism evidence="2">
    <name type="scientific">marine metagenome</name>
    <dbReference type="NCBI Taxonomy" id="408172"/>
    <lineage>
        <taxon>unclassified sequences</taxon>
        <taxon>metagenomes</taxon>
        <taxon>ecological metagenomes</taxon>
    </lineage>
</organism>
<gene>
    <name evidence="2" type="ORF">METZ01_LOCUS240480</name>
</gene>
<feature type="domain" description="Gfo/Idh/MocA-like oxidoreductase N-terminal" evidence="1">
    <location>
        <begin position="7"/>
        <end position="60"/>
    </location>
</feature>
<accession>A0A382HK06</accession>
<dbReference type="InterPro" id="IPR036291">
    <property type="entry name" value="NAD(P)-bd_dom_sf"/>
</dbReference>
<dbReference type="Gene3D" id="3.40.50.720">
    <property type="entry name" value="NAD(P)-binding Rossmann-like Domain"/>
    <property type="match status" value="1"/>
</dbReference>
<name>A0A382HK06_9ZZZZ</name>
<feature type="non-terminal residue" evidence="2">
    <location>
        <position position="62"/>
    </location>
</feature>
<sequence length="62" mass="6556">MNPQDLKAVVVGAGWAGEGHTKALQHCGVEVVAICARRQEIVDKVASNLGIAIASTNWEETL</sequence>
<evidence type="ECO:0000313" key="2">
    <source>
        <dbReference type="EMBL" id="SVB87626.1"/>
    </source>
</evidence>
<protein>
    <recommendedName>
        <fullName evidence="1">Gfo/Idh/MocA-like oxidoreductase N-terminal domain-containing protein</fullName>
    </recommendedName>
</protein>
<dbReference type="GO" id="GO:0000166">
    <property type="term" value="F:nucleotide binding"/>
    <property type="evidence" value="ECO:0007669"/>
    <property type="project" value="InterPro"/>
</dbReference>
<dbReference type="Pfam" id="PF01408">
    <property type="entry name" value="GFO_IDH_MocA"/>
    <property type="match status" value="1"/>
</dbReference>
<evidence type="ECO:0000259" key="1">
    <source>
        <dbReference type="Pfam" id="PF01408"/>
    </source>
</evidence>
<proteinExistence type="predicted"/>
<dbReference type="AlphaFoldDB" id="A0A382HK06"/>
<dbReference type="InterPro" id="IPR000683">
    <property type="entry name" value="Gfo/Idh/MocA-like_OxRdtase_N"/>
</dbReference>
<dbReference type="SUPFAM" id="SSF51735">
    <property type="entry name" value="NAD(P)-binding Rossmann-fold domains"/>
    <property type="match status" value="1"/>
</dbReference>
<reference evidence="2" key="1">
    <citation type="submission" date="2018-05" db="EMBL/GenBank/DDBJ databases">
        <authorList>
            <person name="Lanie J.A."/>
            <person name="Ng W.-L."/>
            <person name="Kazmierczak K.M."/>
            <person name="Andrzejewski T.M."/>
            <person name="Davidsen T.M."/>
            <person name="Wayne K.J."/>
            <person name="Tettelin H."/>
            <person name="Glass J.I."/>
            <person name="Rusch D."/>
            <person name="Podicherti R."/>
            <person name="Tsui H.-C.T."/>
            <person name="Winkler M.E."/>
        </authorList>
    </citation>
    <scope>NUCLEOTIDE SEQUENCE</scope>
</reference>